<gene>
    <name evidence="2" type="ORF">CIRG_03073</name>
</gene>
<evidence type="ECO:0000313" key="2">
    <source>
        <dbReference type="EMBL" id="KMP03381.1"/>
    </source>
</evidence>
<feature type="compositionally biased region" description="Low complexity" evidence="1">
    <location>
        <begin position="62"/>
        <end position="73"/>
    </location>
</feature>
<accession>A0A0J6Y3Z5</accession>
<dbReference type="AlphaFoldDB" id="A0A0J6Y3Z5"/>
<sequence length="161" mass="17655">MPIWCKVRSEKNTFSLKRKNAFHASQQGFDEGMDDGSFPCSFPMSYLGRSLGGRTEHSGIYRPSGRSSESGSPVTSLSDSSVPRCRRIPACMPHSCAAVERISIMKLESMVEMIIEVVSSYEGPSVSVAPNETTKLGTVFSRLSSRSMASTSLRCRLPLYT</sequence>
<feature type="region of interest" description="Disordered" evidence="1">
    <location>
        <begin position="57"/>
        <end position="81"/>
    </location>
</feature>
<dbReference type="EMBL" id="DS028094">
    <property type="protein sequence ID" value="KMP03381.1"/>
    <property type="molecule type" value="Genomic_DNA"/>
</dbReference>
<name>A0A0J6Y3Z5_COCIT</name>
<evidence type="ECO:0000313" key="3">
    <source>
        <dbReference type="Proteomes" id="UP000054565"/>
    </source>
</evidence>
<organism evidence="2 3">
    <name type="scientific">Coccidioides immitis RMSCC 2394</name>
    <dbReference type="NCBI Taxonomy" id="404692"/>
    <lineage>
        <taxon>Eukaryota</taxon>
        <taxon>Fungi</taxon>
        <taxon>Dikarya</taxon>
        <taxon>Ascomycota</taxon>
        <taxon>Pezizomycotina</taxon>
        <taxon>Eurotiomycetes</taxon>
        <taxon>Eurotiomycetidae</taxon>
        <taxon>Onygenales</taxon>
        <taxon>Onygenaceae</taxon>
        <taxon>Coccidioides</taxon>
    </lineage>
</organism>
<evidence type="ECO:0000256" key="1">
    <source>
        <dbReference type="SAM" id="MobiDB-lite"/>
    </source>
</evidence>
<dbReference type="Proteomes" id="UP000054565">
    <property type="component" value="Unassembled WGS sequence"/>
</dbReference>
<proteinExistence type="predicted"/>
<reference evidence="3" key="1">
    <citation type="journal article" date="2010" name="Genome Res.">
        <title>Population genomic sequencing of Coccidioides fungi reveals recent hybridization and transposon control.</title>
        <authorList>
            <person name="Neafsey D.E."/>
            <person name="Barker B.M."/>
            <person name="Sharpton T.J."/>
            <person name="Stajich J.E."/>
            <person name="Park D.J."/>
            <person name="Whiston E."/>
            <person name="Hung C.-Y."/>
            <person name="McMahan C."/>
            <person name="White J."/>
            <person name="Sykes S."/>
            <person name="Heiman D."/>
            <person name="Young S."/>
            <person name="Zeng Q."/>
            <person name="Abouelleil A."/>
            <person name="Aftuck L."/>
            <person name="Bessette D."/>
            <person name="Brown A."/>
            <person name="FitzGerald M."/>
            <person name="Lui A."/>
            <person name="Macdonald J.P."/>
            <person name="Priest M."/>
            <person name="Orbach M.J."/>
            <person name="Galgiani J.N."/>
            <person name="Kirkland T.N."/>
            <person name="Cole G.T."/>
            <person name="Birren B.W."/>
            <person name="Henn M.R."/>
            <person name="Taylor J.W."/>
            <person name="Rounsley S.D."/>
        </authorList>
    </citation>
    <scope>NUCLEOTIDE SEQUENCE [LARGE SCALE GENOMIC DNA]</scope>
    <source>
        <strain evidence="3">RMSCC 2394</strain>
    </source>
</reference>
<protein>
    <submittedName>
        <fullName evidence="2">Uncharacterized protein</fullName>
    </submittedName>
</protein>